<protein>
    <recommendedName>
        <fullName evidence="3 12">Nif-specific regulatory protein</fullName>
    </recommendedName>
</protein>
<keyword evidence="11 12" id="KW-0535">Nitrogen fixation</keyword>
<keyword evidence="6 12" id="KW-0902">Two-component regulatory system</keyword>
<keyword evidence="7 12" id="KW-0805">Transcription regulation</keyword>
<organism evidence="14 15">
    <name type="scientific">Aromatoleum toluvorans</name>
    <dbReference type="NCBI Taxonomy" id="92002"/>
    <lineage>
        <taxon>Bacteria</taxon>
        <taxon>Pseudomonadati</taxon>
        <taxon>Pseudomonadota</taxon>
        <taxon>Betaproteobacteria</taxon>
        <taxon>Rhodocyclales</taxon>
        <taxon>Rhodocyclaceae</taxon>
        <taxon>Aromatoleum</taxon>
    </lineage>
</organism>
<dbReference type="InterPro" id="IPR003018">
    <property type="entry name" value="GAF"/>
</dbReference>
<dbReference type="PROSITE" id="PS00676">
    <property type="entry name" value="SIGMA54_INTERACT_2"/>
    <property type="match status" value="1"/>
</dbReference>
<dbReference type="InterPro" id="IPR025944">
    <property type="entry name" value="Sigma_54_int_dom_CS"/>
</dbReference>
<dbReference type="InterPro" id="IPR010113">
    <property type="entry name" value="Nif-specific_regulatory_prot"/>
</dbReference>
<dbReference type="InterPro" id="IPR002078">
    <property type="entry name" value="Sigma_54_int"/>
</dbReference>
<dbReference type="InterPro" id="IPR025662">
    <property type="entry name" value="Sigma_54_int_dom_ATP-bd_1"/>
</dbReference>
<dbReference type="PANTHER" id="PTHR32071:SF117">
    <property type="entry name" value="PTS-DEPENDENT DIHYDROXYACETONE KINASE OPERON REGULATORY PROTEIN-RELATED"/>
    <property type="match status" value="1"/>
</dbReference>
<evidence type="ECO:0000256" key="12">
    <source>
        <dbReference type="RuleBase" id="RU368029"/>
    </source>
</evidence>
<dbReference type="Pfam" id="PF00158">
    <property type="entry name" value="Sigma54_activat"/>
    <property type="match status" value="1"/>
</dbReference>
<dbReference type="SUPFAM" id="SSF55781">
    <property type="entry name" value="GAF domain-like"/>
    <property type="match status" value="1"/>
</dbReference>
<comment type="caution">
    <text evidence="14">The sequence shown here is derived from an EMBL/GenBank/DDBJ whole genome shotgun (WGS) entry which is preliminary data.</text>
</comment>
<dbReference type="Gene3D" id="1.10.10.60">
    <property type="entry name" value="Homeodomain-like"/>
    <property type="match status" value="1"/>
</dbReference>
<evidence type="ECO:0000256" key="11">
    <source>
        <dbReference type="ARBA" id="ARBA00023231"/>
    </source>
</evidence>
<evidence type="ECO:0000313" key="15">
    <source>
        <dbReference type="Proteomes" id="UP000623795"/>
    </source>
</evidence>
<dbReference type="SUPFAM" id="SSF52540">
    <property type="entry name" value="P-loop containing nucleoside triphosphate hydrolases"/>
    <property type="match status" value="1"/>
</dbReference>
<dbReference type="Gene3D" id="3.30.450.40">
    <property type="match status" value="1"/>
</dbReference>
<dbReference type="NCBIfam" id="TIGR01817">
    <property type="entry name" value="nifA"/>
    <property type="match status" value="1"/>
</dbReference>
<dbReference type="PRINTS" id="PR01590">
    <property type="entry name" value="HTHFIS"/>
</dbReference>
<evidence type="ECO:0000256" key="7">
    <source>
        <dbReference type="ARBA" id="ARBA00023015"/>
    </source>
</evidence>
<dbReference type="PROSITE" id="PS00675">
    <property type="entry name" value="SIGMA54_INTERACT_1"/>
    <property type="match status" value="1"/>
</dbReference>
<keyword evidence="9 12" id="KW-0010">Activator</keyword>
<evidence type="ECO:0000256" key="10">
    <source>
        <dbReference type="ARBA" id="ARBA00023163"/>
    </source>
</evidence>
<evidence type="ECO:0000256" key="1">
    <source>
        <dbReference type="ARBA" id="ARBA00002167"/>
    </source>
</evidence>
<keyword evidence="4" id="KW-0547">Nucleotide-binding</keyword>
<dbReference type="RefSeq" id="WP_169256303.1">
    <property type="nucleotide sequence ID" value="NZ_WTVN01000016.1"/>
</dbReference>
<dbReference type="PROSITE" id="PS00688">
    <property type="entry name" value="SIGMA54_INTERACT_3"/>
    <property type="match status" value="1"/>
</dbReference>
<comment type="subunit">
    <text evidence="2 12">Interacts with sigma-54.</text>
</comment>
<dbReference type="InterPro" id="IPR058031">
    <property type="entry name" value="AAA_lid_NorR"/>
</dbReference>
<evidence type="ECO:0000313" key="14">
    <source>
        <dbReference type="EMBL" id="NMG44447.1"/>
    </source>
</evidence>
<keyword evidence="15" id="KW-1185">Reference proteome</keyword>
<dbReference type="InterPro" id="IPR025943">
    <property type="entry name" value="Sigma_54_int_dom_ATP-bd_2"/>
</dbReference>
<reference evidence="14 15" key="1">
    <citation type="submission" date="2019-12" db="EMBL/GenBank/DDBJ databases">
        <title>Comparative genomics gives insights into the taxonomy of the Azoarcus-Aromatoleum group and reveals separate origins of nif in the plant-associated Azoarcus and non-plant-associated Aromatoleum sub-groups.</title>
        <authorList>
            <person name="Lafos M."/>
            <person name="Maluk M."/>
            <person name="Batista M."/>
            <person name="Junghare M."/>
            <person name="Carmona M."/>
            <person name="Faoro H."/>
            <person name="Cruz L.M."/>
            <person name="Battistoni F."/>
            <person name="De Souza E."/>
            <person name="Pedrosa F."/>
            <person name="Chen W.-M."/>
            <person name="Poole P.S."/>
            <person name="Dixon R.A."/>
            <person name="James E.K."/>
        </authorList>
    </citation>
    <scope>NUCLEOTIDE SEQUENCE [LARGE SCALE GENOMIC DNA]</scope>
    <source>
        <strain evidence="14 15">Td21</strain>
    </source>
</reference>
<dbReference type="InterPro" id="IPR002197">
    <property type="entry name" value="HTH_Fis"/>
</dbReference>
<dbReference type="InterPro" id="IPR003593">
    <property type="entry name" value="AAA+_ATPase"/>
</dbReference>
<dbReference type="SMART" id="SM00065">
    <property type="entry name" value="GAF"/>
    <property type="match status" value="1"/>
</dbReference>
<name>A0ABX1PYB8_9RHOO</name>
<feature type="domain" description="Sigma-54 factor interaction" evidence="13">
    <location>
        <begin position="203"/>
        <end position="432"/>
    </location>
</feature>
<keyword evidence="8 12" id="KW-0238">DNA-binding</keyword>
<keyword evidence="5" id="KW-0067">ATP-binding</keyword>
<keyword evidence="10 12" id="KW-0804">Transcription</keyword>
<dbReference type="CDD" id="cd00009">
    <property type="entry name" value="AAA"/>
    <property type="match status" value="1"/>
</dbReference>
<evidence type="ECO:0000256" key="8">
    <source>
        <dbReference type="ARBA" id="ARBA00023125"/>
    </source>
</evidence>
<evidence type="ECO:0000256" key="9">
    <source>
        <dbReference type="ARBA" id="ARBA00023159"/>
    </source>
</evidence>
<dbReference type="PROSITE" id="PS50045">
    <property type="entry name" value="SIGMA54_INTERACT_4"/>
    <property type="match status" value="1"/>
</dbReference>
<dbReference type="Gene3D" id="1.10.8.60">
    <property type="match status" value="1"/>
</dbReference>
<dbReference type="SMART" id="SM00382">
    <property type="entry name" value="AAA"/>
    <property type="match status" value="1"/>
</dbReference>
<dbReference type="PANTHER" id="PTHR32071">
    <property type="entry name" value="TRANSCRIPTIONAL REGULATORY PROTEIN"/>
    <property type="match status" value="1"/>
</dbReference>
<sequence>MQSGKTNQSSELELLTIYEISKVLTATLDFRQSVRKVLRLLLTQLQMEHGIVGLVQDDGKLHIIGAAGVPWALDEAPVLDAAEGMTAQVLRHGSPIVVPDLTKDPLFLNRTGHNPDGVAGTAYIVVPVKSEREVIGILSADRKPGGERPISFERDVRILSLVANLLGQTYQLHRAVAVDRQHLLEETSRLQKQLQGRYDIENVVGKSKRMKEVFADVHQAARGSDATVLLRGESGTGKEAIAHAIHYLSARSKGPFVKLNCAALPETLLESELFGHEKGAFTGATSERKGRFEMANGGTVFLDEIGDISPSFQAKLLRVLQEHEFERVGGSKTIKTDVRLVAATNRNLEEMVQKGDFRADLYFRLNVVTIFLPPLRERKDDIPLLVDFFLSRFNTENNRALAITSGAVEILMQCNWPGNVRELENCIQRAATMTRGNLIRESDMRCQKGQCFSAMLLETTRSRSCFPVAAAPLSRARPAVSSPVVPGEEIAANRADEGGAVPADERTRLIDAMERCGWVQAKAARLLGLTPRQIGYALRKQGVEMKRL</sequence>
<evidence type="ECO:0000256" key="3">
    <source>
        <dbReference type="ARBA" id="ARBA00015308"/>
    </source>
</evidence>
<dbReference type="Pfam" id="PF13185">
    <property type="entry name" value="GAF_2"/>
    <property type="match status" value="1"/>
</dbReference>
<evidence type="ECO:0000256" key="4">
    <source>
        <dbReference type="ARBA" id="ARBA00022741"/>
    </source>
</evidence>
<dbReference type="EMBL" id="WTVN01000016">
    <property type="protein sequence ID" value="NMG44447.1"/>
    <property type="molecule type" value="Genomic_DNA"/>
</dbReference>
<comment type="function">
    <text evidence="1 12">Required for activation of most nif operons, which are directly involved in nitrogen fixation.</text>
</comment>
<dbReference type="Proteomes" id="UP000623795">
    <property type="component" value="Unassembled WGS sequence"/>
</dbReference>
<dbReference type="Pfam" id="PF25601">
    <property type="entry name" value="AAA_lid_14"/>
    <property type="match status" value="1"/>
</dbReference>
<dbReference type="Pfam" id="PF02954">
    <property type="entry name" value="HTH_8"/>
    <property type="match status" value="1"/>
</dbReference>
<evidence type="ECO:0000256" key="2">
    <source>
        <dbReference type="ARBA" id="ARBA00011135"/>
    </source>
</evidence>
<dbReference type="InterPro" id="IPR027417">
    <property type="entry name" value="P-loop_NTPase"/>
</dbReference>
<proteinExistence type="predicted"/>
<gene>
    <name evidence="14" type="primary">nifA</name>
    <name evidence="14" type="ORF">GPA22_11980</name>
</gene>
<evidence type="ECO:0000256" key="5">
    <source>
        <dbReference type="ARBA" id="ARBA00022840"/>
    </source>
</evidence>
<dbReference type="Gene3D" id="3.40.50.300">
    <property type="entry name" value="P-loop containing nucleotide triphosphate hydrolases"/>
    <property type="match status" value="1"/>
</dbReference>
<dbReference type="InterPro" id="IPR029016">
    <property type="entry name" value="GAF-like_dom_sf"/>
</dbReference>
<evidence type="ECO:0000259" key="13">
    <source>
        <dbReference type="PROSITE" id="PS50045"/>
    </source>
</evidence>
<evidence type="ECO:0000256" key="6">
    <source>
        <dbReference type="ARBA" id="ARBA00023012"/>
    </source>
</evidence>
<accession>A0ABX1PYB8</accession>